<dbReference type="GO" id="GO:0055037">
    <property type="term" value="C:recycling endosome"/>
    <property type="evidence" value="ECO:0007669"/>
    <property type="project" value="TreeGrafter"/>
</dbReference>
<dbReference type="InterPro" id="IPR011993">
    <property type="entry name" value="PH-like_dom_sf"/>
</dbReference>
<dbReference type="Proteomes" id="UP000494106">
    <property type="component" value="Unassembled WGS sequence"/>
</dbReference>
<dbReference type="PANTHER" id="PTHR22902:SF9">
    <property type="entry name" value="PLECKSTRIN HOMOLOGY DOMAIN-CONTAINING FAMILY J MEMBER 1"/>
    <property type="match status" value="1"/>
</dbReference>
<dbReference type="SMART" id="SM00233">
    <property type="entry name" value="PH"/>
    <property type="match status" value="1"/>
</dbReference>
<evidence type="ECO:0000313" key="5">
    <source>
        <dbReference type="Proteomes" id="UP000494106"/>
    </source>
</evidence>
<gene>
    <name evidence="4" type="ORF">APLA_LOCUS8040</name>
</gene>
<dbReference type="PANTHER" id="PTHR22902">
    <property type="entry name" value="SESQUIPEDALIAN"/>
    <property type="match status" value="1"/>
</dbReference>
<comment type="caution">
    <text evidence="4">The sequence shown here is derived from an EMBL/GenBank/DDBJ whole genome shotgun (WGS) entry which is preliminary data.</text>
</comment>
<dbReference type="SUPFAM" id="SSF50729">
    <property type="entry name" value="PH domain-like"/>
    <property type="match status" value="1"/>
</dbReference>
<evidence type="ECO:0000313" key="4">
    <source>
        <dbReference type="EMBL" id="CAB3239840.1"/>
    </source>
</evidence>
<protein>
    <recommendedName>
        <fullName evidence="1">Pleckstrin homology domain-containing family J member 1</fullName>
    </recommendedName>
</protein>
<keyword evidence="5" id="KW-1185">Reference proteome</keyword>
<dbReference type="Gene3D" id="2.30.29.30">
    <property type="entry name" value="Pleckstrin-homology domain (PH domain)/Phosphotyrosine-binding domain (PTB)"/>
    <property type="match status" value="1"/>
</dbReference>
<dbReference type="CDD" id="cd13258">
    <property type="entry name" value="PH_PLEKHJ1"/>
    <property type="match status" value="1"/>
</dbReference>
<dbReference type="OrthoDB" id="10055808at2759"/>
<sequence>MKCNIRELAQLSDRPCVIEGRLNYKKITNGSYRNPSVFKERWFRLINNYLFYFKISEMGKFDTKNPAGMFVLENSSIQMEHGQSIPFSFSISFIDEPEKRHIFAARAEDNVVQWVIKLRECSYEYLRNKLHALQSKIYAVTGKDPLLLVPRNEGACLWAPSVPFSTAPACTVNTSSFSCHLHTNGAFTLERSKSDVQADRLLRTEYTNTATFYTDDSSTSIDKRNKICNEVYSLERSKTSALLPGSLNPIDGSIFDNRPPYSRAAPSPPVRTKLSPASRRVEANREVRYFSEQGHHLGLTGILDEAPVKPRRKVSPKNLDVQKTDTEITSNNTSTGHGEATDDLIKF</sequence>
<feature type="compositionally biased region" description="Polar residues" evidence="2">
    <location>
        <begin position="327"/>
        <end position="336"/>
    </location>
</feature>
<dbReference type="AlphaFoldDB" id="A0A8S1A3E1"/>
<dbReference type="GO" id="GO:0007032">
    <property type="term" value="P:endosome organization"/>
    <property type="evidence" value="ECO:0007669"/>
    <property type="project" value="TreeGrafter"/>
</dbReference>
<dbReference type="GO" id="GO:0042147">
    <property type="term" value="P:retrograde transport, endosome to Golgi"/>
    <property type="evidence" value="ECO:0007669"/>
    <property type="project" value="TreeGrafter"/>
</dbReference>
<evidence type="ECO:0000259" key="3">
    <source>
        <dbReference type="PROSITE" id="PS50003"/>
    </source>
</evidence>
<feature type="domain" description="PH" evidence="3">
    <location>
        <begin position="15"/>
        <end position="123"/>
    </location>
</feature>
<dbReference type="EMBL" id="CADEBC010000503">
    <property type="protein sequence ID" value="CAB3239840.1"/>
    <property type="molecule type" value="Genomic_DNA"/>
</dbReference>
<evidence type="ECO:0000256" key="2">
    <source>
        <dbReference type="SAM" id="MobiDB-lite"/>
    </source>
</evidence>
<dbReference type="PROSITE" id="PS50003">
    <property type="entry name" value="PH_DOMAIN"/>
    <property type="match status" value="1"/>
</dbReference>
<reference evidence="4 5" key="1">
    <citation type="submission" date="2020-04" db="EMBL/GenBank/DDBJ databases">
        <authorList>
            <person name="Wallbank WR R."/>
            <person name="Pardo Diaz C."/>
            <person name="Kozak K."/>
            <person name="Martin S."/>
            <person name="Jiggins C."/>
            <person name="Moest M."/>
            <person name="Warren A I."/>
            <person name="Byers J.R.P. K."/>
            <person name="Montejo-Kovacevich G."/>
            <person name="Yen C E."/>
        </authorList>
    </citation>
    <scope>NUCLEOTIDE SEQUENCE [LARGE SCALE GENOMIC DNA]</scope>
</reference>
<dbReference type="GO" id="GO:0001881">
    <property type="term" value="P:receptor recycling"/>
    <property type="evidence" value="ECO:0007669"/>
    <property type="project" value="TreeGrafter"/>
</dbReference>
<dbReference type="InterPro" id="IPR001849">
    <property type="entry name" value="PH_domain"/>
</dbReference>
<dbReference type="InterPro" id="IPR045188">
    <property type="entry name" value="Boi1/Boi2-like"/>
</dbReference>
<name>A0A8S1A3E1_ARCPL</name>
<dbReference type="Pfam" id="PF00169">
    <property type="entry name" value="PH"/>
    <property type="match status" value="1"/>
</dbReference>
<evidence type="ECO:0000256" key="1">
    <source>
        <dbReference type="ARBA" id="ARBA00041004"/>
    </source>
</evidence>
<dbReference type="GO" id="GO:0005829">
    <property type="term" value="C:cytosol"/>
    <property type="evidence" value="ECO:0007669"/>
    <property type="project" value="GOC"/>
</dbReference>
<dbReference type="GO" id="GO:0005769">
    <property type="term" value="C:early endosome"/>
    <property type="evidence" value="ECO:0007669"/>
    <property type="project" value="TreeGrafter"/>
</dbReference>
<proteinExistence type="predicted"/>
<dbReference type="GO" id="GO:0005802">
    <property type="term" value="C:trans-Golgi network"/>
    <property type="evidence" value="ECO:0007669"/>
    <property type="project" value="TreeGrafter"/>
</dbReference>
<organism evidence="4 5">
    <name type="scientific">Arctia plantaginis</name>
    <name type="common">Wood tiger moth</name>
    <name type="synonym">Phalaena plantaginis</name>
    <dbReference type="NCBI Taxonomy" id="874455"/>
    <lineage>
        <taxon>Eukaryota</taxon>
        <taxon>Metazoa</taxon>
        <taxon>Ecdysozoa</taxon>
        <taxon>Arthropoda</taxon>
        <taxon>Hexapoda</taxon>
        <taxon>Insecta</taxon>
        <taxon>Pterygota</taxon>
        <taxon>Neoptera</taxon>
        <taxon>Endopterygota</taxon>
        <taxon>Lepidoptera</taxon>
        <taxon>Glossata</taxon>
        <taxon>Ditrysia</taxon>
        <taxon>Noctuoidea</taxon>
        <taxon>Erebidae</taxon>
        <taxon>Arctiinae</taxon>
        <taxon>Arctia</taxon>
    </lineage>
</organism>
<accession>A0A8S1A3E1</accession>
<feature type="region of interest" description="Disordered" evidence="2">
    <location>
        <begin position="310"/>
        <end position="347"/>
    </location>
</feature>
<feature type="region of interest" description="Disordered" evidence="2">
    <location>
        <begin position="258"/>
        <end position="279"/>
    </location>
</feature>